<protein>
    <submittedName>
        <fullName evidence="6">TetR/AcrR family transcriptional regulator</fullName>
    </submittedName>
</protein>
<dbReference type="Gene3D" id="1.10.10.60">
    <property type="entry name" value="Homeodomain-like"/>
    <property type="match status" value="1"/>
</dbReference>
<keyword evidence="7" id="KW-1185">Reference proteome</keyword>
<feature type="DNA-binding region" description="H-T-H motif" evidence="4">
    <location>
        <begin position="37"/>
        <end position="56"/>
    </location>
</feature>
<dbReference type="Proteomes" id="UP001596083">
    <property type="component" value="Unassembled WGS sequence"/>
</dbReference>
<evidence type="ECO:0000256" key="1">
    <source>
        <dbReference type="ARBA" id="ARBA00023015"/>
    </source>
</evidence>
<evidence type="ECO:0000313" key="6">
    <source>
        <dbReference type="EMBL" id="MFC5724023.1"/>
    </source>
</evidence>
<keyword evidence="1" id="KW-0805">Transcription regulation</keyword>
<comment type="caution">
    <text evidence="6">The sequence shown here is derived from an EMBL/GenBank/DDBJ whole genome shotgun (WGS) entry which is preliminary data.</text>
</comment>
<proteinExistence type="predicted"/>
<keyword evidence="2 4" id="KW-0238">DNA-binding</keyword>
<dbReference type="RefSeq" id="WP_390320453.1">
    <property type="nucleotide sequence ID" value="NZ_JBHSPB010000023.1"/>
</dbReference>
<dbReference type="PROSITE" id="PS50977">
    <property type="entry name" value="HTH_TETR_2"/>
    <property type="match status" value="1"/>
</dbReference>
<dbReference type="Gene3D" id="1.10.357.10">
    <property type="entry name" value="Tetracycline Repressor, domain 2"/>
    <property type="match status" value="1"/>
</dbReference>
<dbReference type="SUPFAM" id="SSF48498">
    <property type="entry name" value="Tetracyclin repressor-like, C-terminal domain"/>
    <property type="match status" value="1"/>
</dbReference>
<dbReference type="InterPro" id="IPR009057">
    <property type="entry name" value="Homeodomain-like_sf"/>
</dbReference>
<dbReference type="Pfam" id="PF16859">
    <property type="entry name" value="TetR_C_11"/>
    <property type="match status" value="1"/>
</dbReference>
<dbReference type="InterPro" id="IPR001647">
    <property type="entry name" value="HTH_TetR"/>
</dbReference>
<evidence type="ECO:0000256" key="2">
    <source>
        <dbReference type="ARBA" id="ARBA00023125"/>
    </source>
</evidence>
<accession>A0ABW0ZAL2</accession>
<dbReference type="PANTHER" id="PTHR30055">
    <property type="entry name" value="HTH-TYPE TRANSCRIPTIONAL REGULATOR RUTR"/>
    <property type="match status" value="1"/>
</dbReference>
<evidence type="ECO:0000256" key="4">
    <source>
        <dbReference type="PROSITE-ProRule" id="PRU00335"/>
    </source>
</evidence>
<organism evidence="6 7">
    <name type="scientific">Streptomyces gamaensis</name>
    <dbReference type="NCBI Taxonomy" id="1763542"/>
    <lineage>
        <taxon>Bacteria</taxon>
        <taxon>Bacillati</taxon>
        <taxon>Actinomycetota</taxon>
        <taxon>Actinomycetes</taxon>
        <taxon>Kitasatosporales</taxon>
        <taxon>Streptomycetaceae</taxon>
        <taxon>Streptomyces</taxon>
    </lineage>
</organism>
<feature type="domain" description="HTH tetR-type" evidence="5">
    <location>
        <begin position="14"/>
        <end position="74"/>
    </location>
</feature>
<gene>
    <name evidence="6" type="ORF">ACFP1Z_28035</name>
</gene>
<evidence type="ECO:0000256" key="3">
    <source>
        <dbReference type="ARBA" id="ARBA00023163"/>
    </source>
</evidence>
<dbReference type="EMBL" id="JBHSPB010000023">
    <property type="protein sequence ID" value="MFC5724023.1"/>
    <property type="molecule type" value="Genomic_DNA"/>
</dbReference>
<dbReference type="InterPro" id="IPR036271">
    <property type="entry name" value="Tet_transcr_reg_TetR-rel_C_sf"/>
</dbReference>
<dbReference type="SUPFAM" id="SSF46689">
    <property type="entry name" value="Homeodomain-like"/>
    <property type="match status" value="1"/>
</dbReference>
<dbReference type="InterPro" id="IPR050109">
    <property type="entry name" value="HTH-type_TetR-like_transc_reg"/>
</dbReference>
<reference evidence="7" key="1">
    <citation type="journal article" date="2019" name="Int. J. Syst. Evol. Microbiol.">
        <title>The Global Catalogue of Microorganisms (GCM) 10K type strain sequencing project: providing services to taxonomists for standard genome sequencing and annotation.</title>
        <authorList>
            <consortium name="The Broad Institute Genomics Platform"/>
            <consortium name="The Broad Institute Genome Sequencing Center for Infectious Disease"/>
            <person name="Wu L."/>
            <person name="Ma J."/>
        </authorList>
    </citation>
    <scope>NUCLEOTIDE SEQUENCE [LARGE SCALE GENOMIC DNA]</scope>
    <source>
        <strain evidence="7">CGMCC 4.7304</strain>
    </source>
</reference>
<dbReference type="PRINTS" id="PR00455">
    <property type="entry name" value="HTHTETR"/>
</dbReference>
<dbReference type="Pfam" id="PF00440">
    <property type="entry name" value="TetR_N"/>
    <property type="match status" value="1"/>
</dbReference>
<name>A0ABW0ZAL2_9ACTN</name>
<sequence>MNRRTPPDPSRRSERSRRAILDAALELVAETGYAKLTIEAIAARAGVGKQTIYRWWPSKAAVLFEATVLDRAGGEALDPAAVELPDTGDLEADLKTVLRATVDELNDARLNEPMRALTAETVNDEAFGTAFTEKVLEPQLQAYVRRLRAAQEAGQLDPGVDPRTALELLVGPLFHRWHNRTLPLTHAYADAIVDLALRGLTPRP</sequence>
<dbReference type="InterPro" id="IPR011075">
    <property type="entry name" value="TetR_C"/>
</dbReference>
<dbReference type="PANTHER" id="PTHR30055:SF148">
    <property type="entry name" value="TETR-FAMILY TRANSCRIPTIONAL REGULATOR"/>
    <property type="match status" value="1"/>
</dbReference>
<evidence type="ECO:0000313" key="7">
    <source>
        <dbReference type="Proteomes" id="UP001596083"/>
    </source>
</evidence>
<keyword evidence="3" id="KW-0804">Transcription</keyword>
<evidence type="ECO:0000259" key="5">
    <source>
        <dbReference type="PROSITE" id="PS50977"/>
    </source>
</evidence>